<dbReference type="Pfam" id="PF00534">
    <property type="entry name" value="Glycos_transf_1"/>
    <property type="match status" value="1"/>
</dbReference>
<dbReference type="Pfam" id="PF13439">
    <property type="entry name" value="Glyco_transf_4"/>
    <property type="match status" value="1"/>
</dbReference>
<dbReference type="PANTHER" id="PTHR45947">
    <property type="entry name" value="SULFOQUINOVOSYL TRANSFERASE SQD2"/>
    <property type="match status" value="1"/>
</dbReference>
<comment type="caution">
    <text evidence="5">The sequence shown here is derived from an EMBL/GenBank/DDBJ whole genome shotgun (WGS) entry which is preliminary data.</text>
</comment>
<protein>
    <submittedName>
        <fullName evidence="5">Glycosyltransferase family 4 protein</fullName>
        <ecNumber evidence="5">2.4.-.-</ecNumber>
    </submittedName>
</protein>
<dbReference type="EC" id="2.4.-.-" evidence="5"/>
<evidence type="ECO:0000259" key="4">
    <source>
        <dbReference type="Pfam" id="PF13439"/>
    </source>
</evidence>
<feature type="domain" description="Glycosyl transferase family 1" evidence="3">
    <location>
        <begin position="205"/>
        <end position="375"/>
    </location>
</feature>
<dbReference type="InterPro" id="IPR050194">
    <property type="entry name" value="Glycosyltransferase_grp1"/>
</dbReference>
<dbReference type="SUPFAM" id="SSF53756">
    <property type="entry name" value="UDP-Glycosyltransferase/glycogen phosphorylase"/>
    <property type="match status" value="1"/>
</dbReference>
<name>A0ABU4UZ50_9PSEU</name>
<evidence type="ECO:0000256" key="1">
    <source>
        <dbReference type="ARBA" id="ARBA00022676"/>
    </source>
</evidence>
<gene>
    <name evidence="5" type="ORF">SK854_17770</name>
</gene>
<keyword evidence="2 5" id="KW-0808">Transferase</keyword>
<proteinExistence type="predicted"/>
<dbReference type="Gene3D" id="3.40.50.2000">
    <property type="entry name" value="Glycogen Phosphorylase B"/>
    <property type="match status" value="2"/>
</dbReference>
<dbReference type="PANTHER" id="PTHR45947:SF3">
    <property type="entry name" value="SULFOQUINOVOSYL TRANSFERASE SQD2"/>
    <property type="match status" value="1"/>
</dbReference>
<reference evidence="5 6" key="2">
    <citation type="submission" date="2023-11" db="EMBL/GenBank/DDBJ databases">
        <authorList>
            <person name="Lara A.C."/>
            <person name="Chronakova A."/>
        </authorList>
    </citation>
    <scope>NUCLEOTIDE SEQUENCE [LARGE SCALE GENOMIC DNA]</scope>
    <source>
        <strain evidence="5 6">BCCO 10_0061</strain>
    </source>
</reference>
<dbReference type="GO" id="GO:0016757">
    <property type="term" value="F:glycosyltransferase activity"/>
    <property type="evidence" value="ECO:0007669"/>
    <property type="project" value="UniProtKB-KW"/>
</dbReference>
<dbReference type="InterPro" id="IPR028098">
    <property type="entry name" value="Glyco_trans_4-like_N"/>
</dbReference>
<keyword evidence="1 5" id="KW-0328">Glycosyltransferase</keyword>
<evidence type="ECO:0000313" key="6">
    <source>
        <dbReference type="Proteomes" id="UP001285352"/>
    </source>
</evidence>
<dbReference type="EMBL" id="JAXAVU010000009">
    <property type="protein sequence ID" value="MDX8143971.1"/>
    <property type="molecule type" value="Genomic_DNA"/>
</dbReference>
<sequence>MRIAIINNFFPPRMGGSAYVSDTLARYYAAQGHEVLVITAAYGGALPVEERDGIKIVRLPSWTLPETRISFNFDITFALKWGNRKKVFKLLDGFKPDVVHQHGQFFDLTWQSGLWARKRNVPSVLTLHTRLQSPMKPIHAIFRMLDAIVVKPITSYNKPTKLVAIDTIFYEYIKKRYKTPDERIEKLAVGVELDRFHDLDHATERAKMRERFPEVGDGPVIASLGHVIPVRDRINLVKALPEVLKKHPDTKVLVIGGLYNTQFLDIAKQLGVEHAVICTGTLPKAEIPGLLAGADMEVHDLQGFGIGIASLEAMAAGVPTVMAERADYFPNAVITNGTESLLTKPGDHSALAESINRLIEDEGVAKKIGEAGRQWVFDNFDMPKICEANLDILKKISGKA</sequence>
<evidence type="ECO:0000259" key="3">
    <source>
        <dbReference type="Pfam" id="PF00534"/>
    </source>
</evidence>
<reference evidence="5 6" key="1">
    <citation type="submission" date="2023-11" db="EMBL/GenBank/DDBJ databases">
        <title>Lentzea sokolovensis, sp. nov., Lentzea kristufkii, sp. nov., and Lentzea miocenensis, sp. nov., rare actinobacteria from Sokolov Coal Basin, Miocene lacustrine sediment, Czech Republic.</title>
        <authorList>
            <person name="Lara A."/>
            <person name="Kotroba L."/>
            <person name="Nouioui I."/>
            <person name="Neumann-Schaal M."/>
            <person name="Mast Y."/>
            <person name="Chronakova A."/>
        </authorList>
    </citation>
    <scope>NUCLEOTIDE SEQUENCE [LARGE SCALE GENOMIC DNA]</scope>
    <source>
        <strain evidence="5 6">BCCO 10_0061</strain>
    </source>
</reference>
<dbReference type="Proteomes" id="UP001285352">
    <property type="component" value="Unassembled WGS sequence"/>
</dbReference>
<feature type="domain" description="Glycosyltransferase subfamily 4-like N-terminal" evidence="4">
    <location>
        <begin position="14"/>
        <end position="195"/>
    </location>
</feature>
<dbReference type="RefSeq" id="WP_319976218.1">
    <property type="nucleotide sequence ID" value="NZ_JAXAVU010000009.1"/>
</dbReference>
<dbReference type="InterPro" id="IPR001296">
    <property type="entry name" value="Glyco_trans_1"/>
</dbReference>
<evidence type="ECO:0000313" key="5">
    <source>
        <dbReference type="EMBL" id="MDX8143971.1"/>
    </source>
</evidence>
<dbReference type="CDD" id="cd03801">
    <property type="entry name" value="GT4_PimA-like"/>
    <property type="match status" value="1"/>
</dbReference>
<organism evidence="5 6">
    <name type="scientific">Lentzea sokolovensis</name>
    <dbReference type="NCBI Taxonomy" id="3095429"/>
    <lineage>
        <taxon>Bacteria</taxon>
        <taxon>Bacillati</taxon>
        <taxon>Actinomycetota</taxon>
        <taxon>Actinomycetes</taxon>
        <taxon>Pseudonocardiales</taxon>
        <taxon>Pseudonocardiaceae</taxon>
        <taxon>Lentzea</taxon>
    </lineage>
</organism>
<keyword evidence="6" id="KW-1185">Reference proteome</keyword>
<accession>A0ABU4UZ50</accession>
<evidence type="ECO:0000256" key="2">
    <source>
        <dbReference type="ARBA" id="ARBA00022679"/>
    </source>
</evidence>